<feature type="compositionally biased region" description="Pro residues" evidence="1">
    <location>
        <begin position="183"/>
        <end position="197"/>
    </location>
</feature>
<evidence type="ECO:0000313" key="2">
    <source>
        <dbReference type="EMBL" id="OQR87095.1"/>
    </source>
</evidence>
<organism evidence="2 3">
    <name type="scientific">Achlya hypogyna</name>
    <name type="common">Oomycete</name>
    <name type="synonym">Protoachlya hypogyna</name>
    <dbReference type="NCBI Taxonomy" id="1202772"/>
    <lineage>
        <taxon>Eukaryota</taxon>
        <taxon>Sar</taxon>
        <taxon>Stramenopiles</taxon>
        <taxon>Oomycota</taxon>
        <taxon>Saprolegniomycetes</taxon>
        <taxon>Saprolegniales</taxon>
        <taxon>Achlyaceae</taxon>
        <taxon>Achlya</taxon>
    </lineage>
</organism>
<evidence type="ECO:0000256" key="1">
    <source>
        <dbReference type="SAM" id="MobiDB-lite"/>
    </source>
</evidence>
<gene>
    <name evidence="2" type="ORF">ACHHYP_09542</name>
</gene>
<feature type="compositionally biased region" description="Basic and acidic residues" evidence="1">
    <location>
        <begin position="8"/>
        <end position="19"/>
    </location>
</feature>
<name>A0A1V9YN37_ACHHY</name>
<reference evidence="2 3" key="1">
    <citation type="journal article" date="2014" name="Genome Biol. Evol.">
        <title>The secreted proteins of Achlya hypogyna and Thraustotheca clavata identify the ancestral oomycete secretome and reveal gene acquisitions by horizontal gene transfer.</title>
        <authorList>
            <person name="Misner I."/>
            <person name="Blouin N."/>
            <person name="Leonard G."/>
            <person name="Richards T.A."/>
            <person name="Lane C.E."/>
        </authorList>
    </citation>
    <scope>NUCLEOTIDE SEQUENCE [LARGE SCALE GENOMIC DNA]</scope>
    <source>
        <strain evidence="2 3">ATCC 48635</strain>
    </source>
</reference>
<feature type="region of interest" description="Disordered" evidence="1">
    <location>
        <begin position="1"/>
        <end position="34"/>
    </location>
</feature>
<dbReference type="EMBL" id="JNBR01001468">
    <property type="protein sequence ID" value="OQR87095.1"/>
    <property type="molecule type" value="Genomic_DNA"/>
</dbReference>
<sequence>MAFNSPQKDYRPWRQDKPKSPKRKPPVAVTSPPKYHFEPKVDKVKEEWLLLNMFRQGDVSQYSSFCHVPKATVERPTSAEDLRVPSSYQTSTRRLVDPKKKAERHSLLARERNWVDISNHKTSIPTYEAILDKYCHTITSPSVQKQIYSTVDLSPQLAYVLEKRVQQQRQAEIAFLDAAAMTPRPPKGMRPSRPPKPTSAGLGAAPSTSSIVSAKWANLNVG</sequence>
<dbReference type="OrthoDB" id="78053at2759"/>
<keyword evidence="3" id="KW-1185">Reference proteome</keyword>
<dbReference type="STRING" id="1202772.A0A1V9YN37"/>
<feature type="region of interest" description="Disordered" evidence="1">
    <location>
        <begin position="182"/>
        <end position="208"/>
    </location>
</feature>
<dbReference type="AlphaFoldDB" id="A0A1V9YN37"/>
<dbReference type="Proteomes" id="UP000243579">
    <property type="component" value="Unassembled WGS sequence"/>
</dbReference>
<protein>
    <submittedName>
        <fullName evidence="2">Uncharacterized protein</fullName>
    </submittedName>
</protein>
<proteinExistence type="predicted"/>
<evidence type="ECO:0000313" key="3">
    <source>
        <dbReference type="Proteomes" id="UP000243579"/>
    </source>
</evidence>
<comment type="caution">
    <text evidence="2">The sequence shown here is derived from an EMBL/GenBank/DDBJ whole genome shotgun (WGS) entry which is preliminary data.</text>
</comment>
<accession>A0A1V9YN37</accession>